<dbReference type="EMBL" id="CP001958">
    <property type="protein sequence ID" value="ADG98569.1"/>
    <property type="molecule type" value="Genomic_DNA"/>
</dbReference>
<organism evidence="2 3">
    <name type="scientific">Segniliparus rotundus (strain ATCC BAA-972 / CDC 1076 / CIP 108378 / DSM 44985 / JCM 13578)</name>
    <dbReference type="NCBI Taxonomy" id="640132"/>
    <lineage>
        <taxon>Bacteria</taxon>
        <taxon>Bacillati</taxon>
        <taxon>Actinomycetota</taxon>
        <taxon>Actinomycetes</taxon>
        <taxon>Mycobacteriales</taxon>
        <taxon>Segniliparaceae</taxon>
        <taxon>Segniliparus</taxon>
    </lineage>
</organism>
<proteinExistence type="predicted"/>
<protein>
    <submittedName>
        <fullName evidence="2">Uncharacterized protein</fullName>
    </submittedName>
</protein>
<keyword evidence="3" id="KW-1185">Reference proteome</keyword>
<feature type="transmembrane region" description="Helical" evidence="1">
    <location>
        <begin position="38"/>
        <end position="62"/>
    </location>
</feature>
<keyword evidence="1" id="KW-0812">Transmembrane</keyword>
<sequence>MRLSRKRERFADFCMFTAGTQAVIGVLTGLGWLKLDTLLKAVVVDGYLVASLVTVAVGGYLCKRALTRKHKQAERQADQWRSVPGRPGVLQREAVVEFHGLLSEETPRPQAP</sequence>
<evidence type="ECO:0000313" key="2">
    <source>
        <dbReference type="EMBL" id="ADG98569.1"/>
    </source>
</evidence>
<dbReference type="AlphaFoldDB" id="D6Z9D9"/>
<dbReference type="HOGENOM" id="CLU_2144085_0_0_11"/>
<accession>D6Z9D9</accession>
<reference evidence="2 3" key="1">
    <citation type="journal article" date="2010" name="Stand. Genomic Sci.">
        <title>Complete genome sequence of Segniliparus rotundus type strain (CDC 1076).</title>
        <authorList>
            <person name="Sikorski J."/>
            <person name="Lapidus A."/>
            <person name="Copeland A."/>
            <person name="Misra M."/>
            <person name="Glavina Del Rio T."/>
            <person name="Nolan M."/>
            <person name="Lucas S."/>
            <person name="Chen F."/>
            <person name="Tice H."/>
            <person name="Cheng J.F."/>
            <person name="Jando M."/>
            <person name="Schneider S."/>
            <person name="Bruce D."/>
            <person name="Goodwin L."/>
            <person name="Pitluck S."/>
            <person name="Liolios K."/>
            <person name="Mikhailova N."/>
            <person name="Pati A."/>
            <person name="Ivanova N."/>
            <person name="Mavromatis K."/>
            <person name="Chen A."/>
            <person name="Palaniappan K."/>
            <person name="Chertkov O."/>
            <person name="Land M."/>
            <person name="Hauser L."/>
            <person name="Chang Y.J."/>
            <person name="Jeffries C.D."/>
            <person name="Brettin T."/>
            <person name="Detter J.C."/>
            <person name="Han C."/>
            <person name="Rohde M."/>
            <person name="Goker M."/>
            <person name="Bristow J."/>
            <person name="Eisen J.A."/>
            <person name="Markowitz V."/>
            <person name="Hugenholtz P."/>
            <person name="Kyrpides N.C."/>
            <person name="Klenk H.P."/>
        </authorList>
    </citation>
    <scope>NUCLEOTIDE SEQUENCE [LARGE SCALE GENOMIC DNA]</scope>
    <source>
        <strain evidence="3">ATCC BAA-972 / CDC 1076 / CIP 108378 / DSM 44985 / JCM 13578</strain>
    </source>
</reference>
<evidence type="ECO:0000256" key="1">
    <source>
        <dbReference type="SAM" id="Phobius"/>
    </source>
</evidence>
<dbReference type="KEGG" id="srt:Srot_2115"/>
<dbReference type="Proteomes" id="UP000002247">
    <property type="component" value="Chromosome"/>
</dbReference>
<gene>
    <name evidence="2" type="ordered locus">Srot_2115</name>
</gene>
<dbReference type="RefSeq" id="WP_013139021.1">
    <property type="nucleotide sequence ID" value="NC_014168.1"/>
</dbReference>
<keyword evidence="1" id="KW-0472">Membrane</keyword>
<keyword evidence="1" id="KW-1133">Transmembrane helix</keyword>
<dbReference type="TCDB" id="1.E.32.2.1">
    <property type="family name" value="the actinobacterial 1 tms holin (a-1 holin) family"/>
</dbReference>
<evidence type="ECO:0000313" key="3">
    <source>
        <dbReference type="Proteomes" id="UP000002247"/>
    </source>
</evidence>
<feature type="transmembrane region" description="Helical" evidence="1">
    <location>
        <begin position="12"/>
        <end position="32"/>
    </location>
</feature>
<name>D6Z9D9_SEGRD</name>